<gene>
    <name evidence="4" type="ORF">DWZ83_06390</name>
</gene>
<keyword evidence="1" id="KW-0808">Transferase</keyword>
<dbReference type="Gene3D" id="3.90.550.10">
    <property type="entry name" value="Spore Coat Polysaccharide Biosynthesis Protein SpsA, Chain A"/>
    <property type="match status" value="1"/>
</dbReference>
<evidence type="ECO:0000313" key="4">
    <source>
        <dbReference type="EMBL" id="RHM10337.1"/>
    </source>
</evidence>
<dbReference type="InterPro" id="IPR050065">
    <property type="entry name" value="GlmU-like"/>
</dbReference>
<reference evidence="4 5" key="1">
    <citation type="submission" date="2018-08" db="EMBL/GenBank/DDBJ databases">
        <title>A genome reference for cultivated species of the human gut microbiota.</title>
        <authorList>
            <person name="Zou Y."/>
            <person name="Xue W."/>
            <person name="Luo G."/>
        </authorList>
    </citation>
    <scope>NUCLEOTIDE SEQUENCE [LARGE SCALE GENOMIC DNA]</scope>
    <source>
        <strain evidence="4 5">AF35-6BH</strain>
    </source>
</reference>
<keyword evidence="2" id="KW-0548">Nucleotidyltransferase</keyword>
<dbReference type="Proteomes" id="UP000284868">
    <property type="component" value="Unassembled WGS sequence"/>
</dbReference>
<evidence type="ECO:0000256" key="1">
    <source>
        <dbReference type="ARBA" id="ARBA00022679"/>
    </source>
</evidence>
<name>A0A415PCC0_9FIRM</name>
<evidence type="ECO:0000313" key="5">
    <source>
        <dbReference type="Proteomes" id="UP000284868"/>
    </source>
</evidence>
<dbReference type="PANTHER" id="PTHR43584:SF5">
    <property type="entry name" value="PROTEIN LICC"/>
    <property type="match status" value="1"/>
</dbReference>
<dbReference type="AlphaFoldDB" id="A0A415PCC0"/>
<dbReference type="InterPro" id="IPR029044">
    <property type="entry name" value="Nucleotide-diphossugar_trans"/>
</dbReference>
<feature type="domain" description="MobA-like NTP transferase" evidence="3">
    <location>
        <begin position="13"/>
        <end position="115"/>
    </location>
</feature>
<proteinExistence type="predicted"/>
<accession>A0A415PCC0</accession>
<protein>
    <recommendedName>
        <fullName evidence="3">MobA-like NTP transferase domain-containing protein</fullName>
    </recommendedName>
</protein>
<dbReference type="PANTHER" id="PTHR43584">
    <property type="entry name" value="NUCLEOTIDYL TRANSFERASE"/>
    <property type="match status" value="1"/>
</dbReference>
<evidence type="ECO:0000259" key="3">
    <source>
        <dbReference type="Pfam" id="PF12804"/>
    </source>
</evidence>
<dbReference type="SUPFAM" id="SSF53448">
    <property type="entry name" value="Nucleotide-diphospho-sugar transferases"/>
    <property type="match status" value="1"/>
</dbReference>
<organism evidence="4 5">
    <name type="scientific">Amedibacillus dolichus</name>
    <dbReference type="NCBI Taxonomy" id="31971"/>
    <lineage>
        <taxon>Bacteria</taxon>
        <taxon>Bacillati</taxon>
        <taxon>Bacillota</taxon>
        <taxon>Erysipelotrichia</taxon>
        <taxon>Erysipelotrichales</taxon>
        <taxon>Erysipelotrichaceae</taxon>
        <taxon>Amedibacillus</taxon>
    </lineage>
</organism>
<keyword evidence="5" id="KW-1185">Reference proteome</keyword>
<evidence type="ECO:0000256" key="2">
    <source>
        <dbReference type="ARBA" id="ARBA00022695"/>
    </source>
</evidence>
<dbReference type="EMBL" id="QRPK01000029">
    <property type="protein sequence ID" value="RHM10337.1"/>
    <property type="molecule type" value="Genomic_DNA"/>
</dbReference>
<dbReference type="Pfam" id="PF12804">
    <property type="entry name" value="NTP_transf_3"/>
    <property type="match status" value="1"/>
</dbReference>
<dbReference type="OrthoDB" id="9803871at2"/>
<sequence>MECGKKEVFDMNAIILAAGAGLRIKEMATQGHKAFLPIGGVPIIERIIRYLHEAEITDITIVTGYKHDQFLFLKEHYGVKLLYNKRYATHNNLESLELVLDRIGDTFIIHGDIALFKNIFKMENRGCSFFYTMLKESKGVPLTRIHCNRNRIITDYEGYAGRETVVTNLGISYWTRNDAGDFKRFFHQRVDEKMKKRFGLSWEDIFLALSCEKALEAHQLDRKYGCDINILMDYLNACSIYDRLWKNCDSIKK</sequence>
<comment type="caution">
    <text evidence="4">The sequence shown here is derived from an EMBL/GenBank/DDBJ whole genome shotgun (WGS) entry which is preliminary data.</text>
</comment>
<dbReference type="InterPro" id="IPR025877">
    <property type="entry name" value="MobA-like_NTP_Trfase"/>
</dbReference>
<dbReference type="GO" id="GO:0016779">
    <property type="term" value="F:nucleotidyltransferase activity"/>
    <property type="evidence" value="ECO:0007669"/>
    <property type="project" value="UniProtKB-KW"/>
</dbReference>